<dbReference type="EMBL" id="ML992662">
    <property type="protein sequence ID" value="KAF2217518.1"/>
    <property type="molecule type" value="Genomic_DNA"/>
</dbReference>
<evidence type="ECO:0000313" key="3">
    <source>
        <dbReference type="Proteomes" id="UP000799539"/>
    </source>
</evidence>
<protein>
    <submittedName>
        <fullName evidence="2">Uncharacterized protein</fullName>
    </submittedName>
</protein>
<dbReference type="AlphaFoldDB" id="A0A6A6FW93"/>
<reference evidence="2" key="1">
    <citation type="journal article" date="2020" name="Stud. Mycol.">
        <title>101 Dothideomycetes genomes: a test case for predicting lifestyles and emergence of pathogens.</title>
        <authorList>
            <person name="Haridas S."/>
            <person name="Albert R."/>
            <person name="Binder M."/>
            <person name="Bloem J."/>
            <person name="Labutti K."/>
            <person name="Salamov A."/>
            <person name="Andreopoulos B."/>
            <person name="Baker S."/>
            <person name="Barry K."/>
            <person name="Bills G."/>
            <person name="Bluhm B."/>
            <person name="Cannon C."/>
            <person name="Castanera R."/>
            <person name="Culley D."/>
            <person name="Daum C."/>
            <person name="Ezra D."/>
            <person name="Gonzalez J."/>
            <person name="Henrissat B."/>
            <person name="Kuo A."/>
            <person name="Liang C."/>
            <person name="Lipzen A."/>
            <person name="Lutzoni F."/>
            <person name="Magnuson J."/>
            <person name="Mondo S."/>
            <person name="Nolan M."/>
            <person name="Ohm R."/>
            <person name="Pangilinan J."/>
            <person name="Park H.-J."/>
            <person name="Ramirez L."/>
            <person name="Alfaro M."/>
            <person name="Sun H."/>
            <person name="Tritt A."/>
            <person name="Yoshinaga Y."/>
            <person name="Zwiers L.-H."/>
            <person name="Turgeon B."/>
            <person name="Goodwin S."/>
            <person name="Spatafora J."/>
            <person name="Crous P."/>
            <person name="Grigoriev I."/>
        </authorList>
    </citation>
    <scope>NUCLEOTIDE SEQUENCE</scope>
    <source>
        <strain evidence="2">SCOH1-5</strain>
    </source>
</reference>
<dbReference type="Proteomes" id="UP000799539">
    <property type="component" value="Unassembled WGS sequence"/>
</dbReference>
<organism evidence="2 3">
    <name type="scientific">Cercospora zeae-maydis SCOH1-5</name>
    <dbReference type="NCBI Taxonomy" id="717836"/>
    <lineage>
        <taxon>Eukaryota</taxon>
        <taxon>Fungi</taxon>
        <taxon>Dikarya</taxon>
        <taxon>Ascomycota</taxon>
        <taxon>Pezizomycotina</taxon>
        <taxon>Dothideomycetes</taxon>
        <taxon>Dothideomycetidae</taxon>
        <taxon>Mycosphaerellales</taxon>
        <taxon>Mycosphaerellaceae</taxon>
        <taxon>Cercospora</taxon>
    </lineage>
</organism>
<name>A0A6A6FW93_9PEZI</name>
<accession>A0A6A6FW93</accession>
<proteinExistence type="predicted"/>
<sequence>MAVSIQKVWKGTSWSCRRGSINIDNVRLSTLHMPSQHYHEGAAYRYHSNALPEITQNLFADSKPLPTKSIRHERGVMKDDVDRIQTEYPSTTELTKWRNKPHPTSNKPLPRNKPLLRNKPLPSVSTAPDRALTRIKHKIVRHHRRWVGVG</sequence>
<keyword evidence="3" id="KW-1185">Reference proteome</keyword>
<evidence type="ECO:0000313" key="2">
    <source>
        <dbReference type="EMBL" id="KAF2217518.1"/>
    </source>
</evidence>
<evidence type="ECO:0000256" key="1">
    <source>
        <dbReference type="SAM" id="MobiDB-lite"/>
    </source>
</evidence>
<feature type="region of interest" description="Disordered" evidence="1">
    <location>
        <begin position="88"/>
        <end position="126"/>
    </location>
</feature>
<gene>
    <name evidence="2" type="ORF">CERZMDRAFT_92165</name>
</gene>